<name>A0A132DVK6_BURVI</name>
<organism evidence="1 2">
    <name type="scientific">Burkholderia vietnamiensis</name>
    <dbReference type="NCBI Taxonomy" id="60552"/>
    <lineage>
        <taxon>Bacteria</taxon>
        <taxon>Pseudomonadati</taxon>
        <taxon>Pseudomonadota</taxon>
        <taxon>Betaproteobacteria</taxon>
        <taxon>Burkholderiales</taxon>
        <taxon>Burkholderiaceae</taxon>
        <taxon>Burkholderia</taxon>
        <taxon>Burkholderia cepacia complex</taxon>
    </lineage>
</organism>
<gene>
    <name evidence="1" type="ORF">C6T65_21850</name>
</gene>
<proteinExistence type="predicted"/>
<dbReference type="Proteomes" id="UP000237632">
    <property type="component" value="Unassembled WGS sequence"/>
</dbReference>
<protein>
    <submittedName>
        <fullName evidence="1">Uncharacterized protein</fullName>
    </submittedName>
</protein>
<dbReference type="EMBL" id="PVHK01000159">
    <property type="protein sequence ID" value="PRH40302.1"/>
    <property type="molecule type" value="Genomic_DNA"/>
</dbReference>
<comment type="caution">
    <text evidence="1">The sequence shown here is derived from an EMBL/GenBank/DDBJ whole genome shotgun (WGS) entry which is preliminary data.</text>
</comment>
<reference evidence="1 2" key="1">
    <citation type="submission" date="2018-03" db="EMBL/GenBank/DDBJ databases">
        <authorList>
            <person name="Nguyen K."/>
            <person name="Fouts D."/>
            <person name="Sutton G."/>
        </authorList>
    </citation>
    <scope>NUCLEOTIDE SEQUENCE [LARGE SCALE GENOMIC DNA]</scope>
    <source>
        <strain evidence="1 2">AU3578</strain>
    </source>
</reference>
<dbReference type="RefSeq" id="WP_014724311.1">
    <property type="nucleotide sequence ID" value="NZ_CAAAFK010000005.1"/>
</dbReference>
<sequence>MAIVTPLARHSNTQNYTFPECGATQRFITSRHPCTSKSGVRERVVCRAATHVVATAHNVRDHAISAPYLG</sequence>
<evidence type="ECO:0000313" key="1">
    <source>
        <dbReference type="EMBL" id="PRH40302.1"/>
    </source>
</evidence>
<dbReference type="AlphaFoldDB" id="A0A132DVK6"/>
<evidence type="ECO:0000313" key="2">
    <source>
        <dbReference type="Proteomes" id="UP000237632"/>
    </source>
</evidence>
<accession>A0A132DVK6</accession>